<sequence length="318" mass="35500">SKYECGHITSLRRYPASDYLLALDTFRGLFIVNPVTGDFRLLYSTNTPVNGRRPVHLNDMVVTSSGVVIISDSSDVYNVDYDIYICMDGRPTGRMLALDLPTGRMTEFLLGLFNFPNGLELTPDGDLLVGETCRATIHRVSLKRNSWLRVDPFSVNLPGLPDNIRSSGRGTYWVAMTYARHSGVNNPLDENSRVAEFRGLGFQWMSLKELRDLFTKWGVVVELDDTGAIIGRNTLNMITEVNEFGGVLNIGSHIVNYTTRVVLPAETGIKTSVDSFIQIKRSRCELPDSQVADVRRQLLQREQGGLDLSMEPATTPPH</sequence>
<evidence type="ECO:0000256" key="2">
    <source>
        <dbReference type="ARBA" id="ARBA00022553"/>
    </source>
</evidence>
<dbReference type="GO" id="GO:0016787">
    <property type="term" value="F:hydrolase activity"/>
    <property type="evidence" value="ECO:0007669"/>
    <property type="project" value="TreeGrafter"/>
</dbReference>
<dbReference type="AlphaFoldDB" id="A0A8S3ZCY0"/>
<dbReference type="OrthoDB" id="6158891at2759"/>
<gene>
    <name evidence="5" type="ORF">CUNI_LOCUS10429</name>
</gene>
<dbReference type="EMBL" id="CAJHNH020001897">
    <property type="protein sequence ID" value="CAG5124871.1"/>
    <property type="molecule type" value="Genomic_DNA"/>
</dbReference>
<name>A0A8S3ZCY0_9EUPU</name>
<evidence type="ECO:0000259" key="4">
    <source>
        <dbReference type="Pfam" id="PF03088"/>
    </source>
</evidence>
<protein>
    <recommendedName>
        <fullName evidence="4">Strictosidine synthase conserved region domain-containing protein</fullName>
    </recommendedName>
</protein>
<dbReference type="Proteomes" id="UP000678393">
    <property type="component" value="Unassembled WGS sequence"/>
</dbReference>
<accession>A0A8S3ZCY0</accession>
<keyword evidence="3" id="KW-0325">Glycoprotein</keyword>
<evidence type="ECO:0000256" key="3">
    <source>
        <dbReference type="ARBA" id="ARBA00023180"/>
    </source>
</evidence>
<dbReference type="GO" id="GO:0012505">
    <property type="term" value="C:endomembrane system"/>
    <property type="evidence" value="ECO:0007669"/>
    <property type="project" value="TreeGrafter"/>
</dbReference>
<dbReference type="InterPro" id="IPR011042">
    <property type="entry name" value="6-blade_b-propeller_TolB-like"/>
</dbReference>
<comment type="similarity">
    <text evidence="1">Belongs to the strictosidine synthase family.</text>
</comment>
<dbReference type="SUPFAM" id="SSF63829">
    <property type="entry name" value="Calcium-dependent phosphotriesterase"/>
    <property type="match status" value="1"/>
</dbReference>
<dbReference type="InterPro" id="IPR018119">
    <property type="entry name" value="Strictosidine_synth_cons-reg"/>
</dbReference>
<reference evidence="5" key="1">
    <citation type="submission" date="2021-04" db="EMBL/GenBank/DDBJ databases">
        <authorList>
            <consortium name="Molecular Ecology Group"/>
        </authorList>
    </citation>
    <scope>NUCLEOTIDE SEQUENCE</scope>
</reference>
<dbReference type="PANTHER" id="PTHR10426:SF88">
    <property type="entry name" value="ADIPOCYTE PLASMA MEMBRANE-ASSOCIATED PROTEIN HEMOMUCIN-RELATED"/>
    <property type="match status" value="1"/>
</dbReference>
<feature type="domain" description="Strictosidine synthase conserved region" evidence="4">
    <location>
        <begin position="58"/>
        <end position="140"/>
    </location>
</feature>
<feature type="non-terminal residue" evidence="5">
    <location>
        <position position="318"/>
    </location>
</feature>
<comment type="caution">
    <text evidence="5">The sequence shown here is derived from an EMBL/GenBank/DDBJ whole genome shotgun (WGS) entry which is preliminary data.</text>
</comment>
<keyword evidence="2" id="KW-0597">Phosphoprotein</keyword>
<dbReference type="Gene3D" id="2.120.10.30">
    <property type="entry name" value="TolB, C-terminal domain"/>
    <property type="match status" value="1"/>
</dbReference>
<dbReference type="PANTHER" id="PTHR10426">
    <property type="entry name" value="STRICTOSIDINE SYNTHASE-RELATED"/>
    <property type="match status" value="1"/>
</dbReference>
<dbReference type="Pfam" id="PF03088">
    <property type="entry name" value="Str_synth"/>
    <property type="match status" value="1"/>
</dbReference>
<evidence type="ECO:0000313" key="6">
    <source>
        <dbReference type="Proteomes" id="UP000678393"/>
    </source>
</evidence>
<keyword evidence="6" id="KW-1185">Reference proteome</keyword>
<evidence type="ECO:0000313" key="5">
    <source>
        <dbReference type="EMBL" id="CAG5124871.1"/>
    </source>
</evidence>
<proteinExistence type="inferred from homology"/>
<organism evidence="5 6">
    <name type="scientific">Candidula unifasciata</name>
    <dbReference type="NCBI Taxonomy" id="100452"/>
    <lineage>
        <taxon>Eukaryota</taxon>
        <taxon>Metazoa</taxon>
        <taxon>Spiralia</taxon>
        <taxon>Lophotrochozoa</taxon>
        <taxon>Mollusca</taxon>
        <taxon>Gastropoda</taxon>
        <taxon>Heterobranchia</taxon>
        <taxon>Euthyneura</taxon>
        <taxon>Panpulmonata</taxon>
        <taxon>Eupulmonata</taxon>
        <taxon>Stylommatophora</taxon>
        <taxon>Helicina</taxon>
        <taxon>Helicoidea</taxon>
        <taxon>Geomitridae</taxon>
        <taxon>Candidula</taxon>
    </lineage>
</organism>
<evidence type="ECO:0000256" key="1">
    <source>
        <dbReference type="ARBA" id="ARBA00009191"/>
    </source>
</evidence>